<evidence type="ECO:0000259" key="26">
    <source>
        <dbReference type="Pfam" id="PF02932"/>
    </source>
</evidence>
<evidence type="ECO:0000256" key="17">
    <source>
        <dbReference type="ARBA" id="ARBA00023286"/>
    </source>
</evidence>
<dbReference type="PRINTS" id="PR00253">
    <property type="entry name" value="GABAARECEPTR"/>
</dbReference>
<dbReference type="GO" id="GO:0016594">
    <property type="term" value="F:glycine binding"/>
    <property type="evidence" value="ECO:0007669"/>
    <property type="project" value="InterPro"/>
</dbReference>
<dbReference type="SUPFAM" id="SSF63712">
    <property type="entry name" value="Nicotinic receptor ligand binding domain-like"/>
    <property type="match status" value="1"/>
</dbReference>
<dbReference type="Proteomes" id="UP000538472">
    <property type="component" value="Unassembled WGS sequence"/>
</dbReference>
<evidence type="ECO:0000256" key="21">
    <source>
        <dbReference type="PIRSR" id="PIRSR608127-51"/>
    </source>
</evidence>
<evidence type="ECO:0000256" key="15">
    <source>
        <dbReference type="ARBA" id="ARBA00023257"/>
    </source>
</evidence>
<evidence type="ECO:0000256" key="14">
    <source>
        <dbReference type="ARBA" id="ARBA00023214"/>
    </source>
</evidence>
<keyword evidence="28" id="KW-1185">Reference proteome</keyword>
<dbReference type="InterPro" id="IPR038050">
    <property type="entry name" value="Neuro_actylchol_rec"/>
</dbReference>
<evidence type="ECO:0000313" key="27">
    <source>
        <dbReference type="EMBL" id="NXF39760.1"/>
    </source>
</evidence>
<dbReference type="GO" id="GO:0042995">
    <property type="term" value="C:cell projection"/>
    <property type="evidence" value="ECO:0007669"/>
    <property type="project" value="UniProtKB-SubCell"/>
</dbReference>
<dbReference type="InterPro" id="IPR008130">
    <property type="entry name" value="Glycine_rcpt_A3"/>
</dbReference>
<dbReference type="GO" id="GO:0045211">
    <property type="term" value="C:postsynaptic membrane"/>
    <property type="evidence" value="ECO:0007669"/>
    <property type="project" value="UniProtKB-SubCell"/>
</dbReference>
<feature type="disulfide bond" evidence="22">
    <location>
        <begin position="187"/>
        <end position="201"/>
    </location>
</feature>
<evidence type="ECO:0000256" key="6">
    <source>
        <dbReference type="ARBA" id="ARBA00022989"/>
    </source>
</evidence>
<keyword evidence="3" id="KW-1003">Cell membrane</keyword>
<evidence type="ECO:0000256" key="4">
    <source>
        <dbReference type="ARBA" id="ARBA00022692"/>
    </source>
</evidence>
<dbReference type="PRINTS" id="PR01673">
    <property type="entry name" value="GLYRALPHA"/>
</dbReference>
<evidence type="ECO:0000256" key="7">
    <source>
        <dbReference type="ARBA" id="ARBA00023018"/>
    </source>
</evidence>
<feature type="domain" description="Neurotransmitter-gated ion-channel transmembrane" evidence="26">
    <location>
        <begin position="276"/>
        <end position="362"/>
    </location>
</feature>
<comment type="catalytic activity">
    <reaction evidence="19">
        <text>chloride(in) = chloride(out)</text>
        <dbReference type="Rhea" id="RHEA:29823"/>
        <dbReference type="ChEBI" id="CHEBI:17996"/>
    </reaction>
</comment>
<feature type="non-terminal residue" evidence="27">
    <location>
        <position position="467"/>
    </location>
</feature>
<dbReference type="Pfam" id="PF02931">
    <property type="entry name" value="Neur_chan_LBD"/>
    <property type="match status" value="1"/>
</dbReference>
<dbReference type="PROSITE" id="PS00236">
    <property type="entry name" value="NEUROTR_ION_CHANNEL"/>
    <property type="match status" value="1"/>
</dbReference>
<keyword evidence="13" id="KW-0325">Glycoprotein</keyword>
<keyword evidence="2 24" id="KW-0813">Transport</keyword>
<keyword evidence="11" id="KW-0675">Receptor</keyword>
<dbReference type="GO" id="GO:0034707">
    <property type="term" value="C:chloride channel complex"/>
    <property type="evidence" value="ECO:0007669"/>
    <property type="project" value="UniProtKB-KW"/>
</dbReference>
<dbReference type="GO" id="GO:0016934">
    <property type="term" value="F:extracellularly glycine-gated chloride channel activity"/>
    <property type="evidence" value="ECO:0007669"/>
    <property type="project" value="InterPro"/>
</dbReference>
<comment type="caution">
    <text evidence="27">The sequence shown here is derived from an EMBL/GenBank/DDBJ whole genome shotgun (WGS) entry which is preliminary data.</text>
</comment>
<dbReference type="InterPro" id="IPR006029">
    <property type="entry name" value="Neurotrans-gated_channel_TM"/>
</dbReference>
<feature type="site" description="Important for obstruction of the ion pore in the closed conformation" evidence="21">
    <location>
        <position position="310"/>
    </location>
</feature>
<keyword evidence="4 24" id="KW-0812">Transmembrane</keyword>
<evidence type="ECO:0000313" key="28">
    <source>
        <dbReference type="Proteomes" id="UP000538472"/>
    </source>
</evidence>
<feature type="transmembrane region" description="Helical" evidence="24">
    <location>
        <begin position="440"/>
        <end position="460"/>
    </location>
</feature>
<organism evidence="27 28">
    <name type="scientific">Nyctibius bracteatus</name>
    <name type="common">Rufous potoo</name>
    <dbReference type="NCBI Taxonomy" id="48426"/>
    <lineage>
        <taxon>Eukaryota</taxon>
        <taxon>Metazoa</taxon>
        <taxon>Chordata</taxon>
        <taxon>Craniata</taxon>
        <taxon>Vertebrata</taxon>
        <taxon>Euteleostomi</taxon>
        <taxon>Archelosauria</taxon>
        <taxon>Archosauria</taxon>
        <taxon>Dinosauria</taxon>
        <taxon>Saurischia</taxon>
        <taxon>Theropoda</taxon>
        <taxon>Coelurosauria</taxon>
        <taxon>Aves</taxon>
        <taxon>Neognathae</taxon>
        <taxon>Neoaves</taxon>
        <taxon>Strisores</taxon>
        <taxon>Caprimulgiformes</taxon>
        <taxon>Nyctibiidae</taxon>
        <taxon>Nyctibius</taxon>
    </lineage>
</organism>
<dbReference type="InterPro" id="IPR036719">
    <property type="entry name" value="Neuro-gated_channel_TM_sf"/>
</dbReference>
<feature type="non-terminal residue" evidence="27">
    <location>
        <position position="1"/>
    </location>
</feature>
<feature type="transmembrane region" description="Helical" evidence="24">
    <location>
        <begin position="271"/>
        <end position="293"/>
    </location>
</feature>
<evidence type="ECO:0000256" key="8">
    <source>
        <dbReference type="ARBA" id="ARBA00023065"/>
    </source>
</evidence>
<dbReference type="InterPro" id="IPR006202">
    <property type="entry name" value="Neur_chan_lig-bd"/>
</dbReference>
<keyword evidence="10 22" id="KW-1015">Disulfide bond</keyword>
<evidence type="ECO:0000259" key="25">
    <source>
        <dbReference type="Pfam" id="PF02931"/>
    </source>
</evidence>
<dbReference type="GO" id="GO:0022824">
    <property type="term" value="F:transmitter-gated monoatomic ion channel activity"/>
    <property type="evidence" value="ECO:0007669"/>
    <property type="project" value="InterPro"/>
</dbReference>
<dbReference type="AlphaFoldDB" id="A0A7K8TE54"/>
<evidence type="ECO:0000256" key="3">
    <source>
        <dbReference type="ARBA" id="ARBA00022475"/>
    </source>
</evidence>
<comment type="similarity">
    <text evidence="24">Belongs to the ligand-gated ion channel (TC 1.A.9) family.</text>
</comment>
<dbReference type="EMBL" id="VWZB01001939">
    <property type="protein sequence ID" value="NXF39760.1"/>
    <property type="molecule type" value="Genomic_DNA"/>
</dbReference>
<evidence type="ECO:0000256" key="24">
    <source>
        <dbReference type="RuleBase" id="RU000687"/>
    </source>
</evidence>
<evidence type="ECO:0000256" key="18">
    <source>
        <dbReference type="ARBA" id="ARBA00023303"/>
    </source>
</evidence>
<reference evidence="27 28" key="1">
    <citation type="submission" date="2019-09" db="EMBL/GenBank/DDBJ databases">
        <title>Bird 10,000 Genomes (B10K) Project - Family phase.</title>
        <authorList>
            <person name="Zhang G."/>
        </authorList>
    </citation>
    <scope>NUCLEOTIDE SEQUENCE [LARGE SCALE GENOMIC DNA]</scope>
    <source>
        <strain evidence="27">B10K-CU-031-10</strain>
        <tissue evidence="27">Muscle</tissue>
    </source>
</reference>
<dbReference type="FunFam" id="2.70.170.10:FF:000002">
    <property type="entry name" value="Glycine receptor alpha 1 subunit"/>
    <property type="match status" value="1"/>
</dbReference>
<dbReference type="PRINTS" id="PR01676">
    <property type="entry name" value="GLYRALPHA3"/>
</dbReference>
<keyword evidence="15" id="KW-0628">Postsynaptic cell membrane</keyword>
<keyword evidence="16" id="KW-0966">Cell projection</keyword>
<dbReference type="GO" id="GO:0004888">
    <property type="term" value="F:transmembrane signaling receptor activity"/>
    <property type="evidence" value="ECO:0007669"/>
    <property type="project" value="InterPro"/>
</dbReference>
<dbReference type="CDD" id="cd19009">
    <property type="entry name" value="LGIC_ECD_GlyR_alpha"/>
    <property type="match status" value="1"/>
</dbReference>
<evidence type="ECO:0000256" key="1">
    <source>
        <dbReference type="ARBA" id="ARBA00004316"/>
    </source>
</evidence>
<comment type="subcellular location">
    <subcellularLocation>
        <location evidence="1">Cell projection</location>
    </subcellularLocation>
    <subcellularLocation>
        <location evidence="20">Postsynaptic cell membrane</location>
        <topology evidence="20">Multi-pass membrane protein</topology>
    </subcellularLocation>
</comment>
<keyword evidence="18 24" id="KW-0407">Ion channel</keyword>
<dbReference type="InterPro" id="IPR018000">
    <property type="entry name" value="Neurotransmitter_ion_chnl_CS"/>
</dbReference>
<dbReference type="CDD" id="cd19060">
    <property type="entry name" value="LGIC_TM_GlyR_alpha"/>
    <property type="match status" value="1"/>
</dbReference>
<dbReference type="InterPro" id="IPR006028">
    <property type="entry name" value="GABAA/Glycine_rcpt"/>
</dbReference>
<evidence type="ECO:0000256" key="20">
    <source>
        <dbReference type="ARBA" id="ARBA00034104"/>
    </source>
</evidence>
<evidence type="ECO:0000256" key="19">
    <source>
        <dbReference type="ARBA" id="ARBA00024167"/>
    </source>
</evidence>
<feature type="transmembrane region" description="Helical" evidence="24">
    <location>
        <begin position="22"/>
        <end position="43"/>
    </location>
</feature>
<keyword evidence="12" id="KW-0869">Chloride channel</keyword>
<feature type="binding site" evidence="23">
    <location>
        <begin position="251"/>
        <end position="256"/>
    </location>
    <ligand>
        <name>strychnine</name>
        <dbReference type="ChEBI" id="CHEBI:90700"/>
        <note>antagonist</note>
    </ligand>
</feature>
<dbReference type="NCBIfam" id="TIGR00860">
    <property type="entry name" value="LIC"/>
    <property type="match status" value="1"/>
</dbReference>
<evidence type="ECO:0000256" key="11">
    <source>
        <dbReference type="ARBA" id="ARBA00023170"/>
    </source>
</evidence>
<keyword evidence="9 24" id="KW-0472">Membrane</keyword>
<keyword evidence="6 24" id="KW-1133">Transmembrane helix</keyword>
<evidence type="ECO:0000256" key="12">
    <source>
        <dbReference type="ARBA" id="ARBA00023173"/>
    </source>
</evidence>
<keyword evidence="8 24" id="KW-0406">Ion transport</keyword>
<dbReference type="Gene3D" id="1.20.58.390">
    <property type="entry name" value="Neurotransmitter-gated ion-channel transmembrane domain"/>
    <property type="match status" value="1"/>
</dbReference>
<gene>
    <name evidence="27" type="primary">Glra3</name>
    <name evidence="27" type="ORF">NYCBRA_R03772</name>
</gene>
<protein>
    <submittedName>
        <fullName evidence="27">GLRA3 protein</fullName>
    </submittedName>
</protein>
<dbReference type="SUPFAM" id="SSF90112">
    <property type="entry name" value="Neurotransmitter-gated ion-channel transmembrane pore"/>
    <property type="match status" value="1"/>
</dbReference>
<evidence type="ECO:0000256" key="5">
    <source>
        <dbReference type="ARBA" id="ARBA00022729"/>
    </source>
</evidence>
<evidence type="ECO:0000256" key="9">
    <source>
        <dbReference type="ARBA" id="ARBA00023136"/>
    </source>
</evidence>
<keyword evidence="7" id="KW-0770">Synapse</keyword>
<name>A0A7K8TE54_9AVES</name>
<evidence type="ECO:0000256" key="16">
    <source>
        <dbReference type="ARBA" id="ARBA00023273"/>
    </source>
</evidence>
<dbReference type="FunFam" id="1.20.58.390:FF:000003">
    <property type="entry name" value="Glycine receptor alpha 2 subunit"/>
    <property type="match status" value="1"/>
</dbReference>
<keyword evidence="5" id="KW-0732">Signal</keyword>
<evidence type="ECO:0000256" key="2">
    <source>
        <dbReference type="ARBA" id="ARBA00022448"/>
    </source>
</evidence>
<accession>A0A7K8TE54</accession>
<dbReference type="InterPro" id="IPR006201">
    <property type="entry name" value="Neur_channel"/>
</dbReference>
<proteinExistence type="inferred from homology"/>
<evidence type="ECO:0000256" key="22">
    <source>
        <dbReference type="PIRSR" id="PIRSR608127-52"/>
    </source>
</evidence>
<keyword evidence="14" id="KW-0868">Chloride</keyword>
<evidence type="ECO:0000256" key="10">
    <source>
        <dbReference type="ARBA" id="ARBA00023157"/>
    </source>
</evidence>
<dbReference type="Pfam" id="PF02932">
    <property type="entry name" value="Neur_chan_memb"/>
    <property type="match status" value="1"/>
</dbReference>
<dbReference type="InterPro" id="IPR008127">
    <property type="entry name" value="Glycine_rcpt_A"/>
</dbReference>
<keyword evidence="17" id="KW-1071">Ligand-gated ion channel</keyword>
<dbReference type="Gene3D" id="2.70.170.10">
    <property type="entry name" value="Neurotransmitter-gated ion-channel ligand-binding domain"/>
    <property type="match status" value="1"/>
</dbReference>
<feature type="transmembrane region" description="Helical" evidence="24">
    <location>
        <begin position="334"/>
        <end position="356"/>
    </location>
</feature>
<dbReference type="InterPro" id="IPR036734">
    <property type="entry name" value="Neur_chan_lig-bd_sf"/>
</dbReference>
<evidence type="ECO:0000256" key="23">
    <source>
        <dbReference type="PIRSR" id="PIRSR608127-53"/>
    </source>
</evidence>
<evidence type="ECO:0000256" key="13">
    <source>
        <dbReference type="ARBA" id="ARBA00023180"/>
    </source>
</evidence>
<dbReference type="PRINTS" id="PR00252">
    <property type="entry name" value="NRIONCHANNEL"/>
</dbReference>
<sequence length="467" mass="53477">MPPTRPLQGSAAPPSSMARIRYLRAAVSGFYLWEAAVLLSLVATKETDSARSRSMPMSPSDFLDKLMGRMSGYDARIRPNFKGPPVNVTCNIFINSFGSIAETTMDYRVNIFLRQNWNDPRLAYSEYPDDSLDLDPSMLDSIWKPDLFFANEKGANFHEVTTDNKLLRIFKNGNVLYSIRLTLILSCPMDLKNFPMDVQTCIMQLESFGYTMNDLIFEWQEKGAVQVAEGLTLPQFLLKEEKDLCYCTKHYNTGKFTCIEVRFHLERQMGYYLIQMYIPSLLIVILSWVSFWINMDAAPARVALGITTVLTMTTQSSGSRASLPKVSYVKAIDIWMAVCLLFVFSALLEYAAVNFVSRQHKELLRFHRKRKKNKVKVTDDDIRESQFSFTAYGMGPCLQAKDGVTQKGPNNPVQAAPKSPDEMRKVFIDRAKKIDTISRACFPLAFLIFNIFYWVIYKIIRHEDIHQ</sequence>
<feature type="disulfide bond" evidence="22">
    <location>
        <begin position="247"/>
        <end position="258"/>
    </location>
</feature>
<dbReference type="PANTHER" id="PTHR18945">
    <property type="entry name" value="NEUROTRANSMITTER GATED ION CHANNEL"/>
    <property type="match status" value="1"/>
</dbReference>
<feature type="domain" description="Neurotransmitter-gated ion-channel ligand-binding" evidence="25">
    <location>
        <begin position="70"/>
        <end position="269"/>
    </location>
</feature>